<dbReference type="AlphaFoldDB" id="A0A166FSL2"/>
<comment type="function">
    <text evidence="9">Catalyzes the transfer of a farnesyl moiety from farnesyl diphosphate to a cysteine at the fourth position from the C-terminus of several proteins. The beta subunit is responsible for peptide-binding.</text>
</comment>
<sequence>MYAPTKTDNYPTQTSIDQAKVEQILAHHNPNYISPTLPNPHSPTSPTSPQTPQTPHSRPQRNEAKLNKQSHINFLARLLIQGFPDRYTSQDASQPWLIFWIVQGLSLLGVGLDAGNKQKIINTLLACQSPLGGFGGGPGQAPHLLTTYAAVCTLAIVGRPGPQGGWDQIDRKKLYDFFLSLKQPDGSTLVSPHSEVDVRGTYCLLVTSTLLDILTPPLSASTPSFIASCQTYEGGFASASQPYYSPYFKVRNESTLMSDPRPPLGEAHGGYTFCAVASWVMLAPLRPPSSNPSSPPNPASTAQTSPSPRPEYPTSQFTPSQEEGPKINTRSLVRWLTSLQGSPLELGAFRGRTNKLVDGCYSWWVGGCFGVLEGLGIDGANFSQFSHSKAHTSGGQGGEGEGAEGEDADEWADDDDALFNKKALQEYILYAAQAPTGGLRDKPPKHADSYHTLYNLSGLSNAQHRVHPSADVTELLQKNWVDTPPPSPASAPTSTPPSPASKPEETEETFERHDIYLSKLPSESYEAWNARRKRIWIAASAWSEDESEGSVAYVGGSDNRVNASHPLFNLTITHSRGMLNHFYGQSFVVPS</sequence>
<dbReference type="GO" id="GO:0005965">
    <property type="term" value="C:protein farnesyltransferase complex"/>
    <property type="evidence" value="ECO:0007669"/>
    <property type="project" value="UniProtKB-UniRule"/>
</dbReference>
<evidence type="ECO:0000313" key="13">
    <source>
        <dbReference type="Proteomes" id="UP000076798"/>
    </source>
</evidence>
<evidence type="ECO:0000256" key="6">
    <source>
        <dbReference type="ARBA" id="ARBA00022723"/>
    </source>
</evidence>
<organism evidence="12 13">
    <name type="scientific">Sistotremastrum suecicum HHB10207 ss-3</name>
    <dbReference type="NCBI Taxonomy" id="1314776"/>
    <lineage>
        <taxon>Eukaryota</taxon>
        <taxon>Fungi</taxon>
        <taxon>Dikarya</taxon>
        <taxon>Basidiomycota</taxon>
        <taxon>Agaricomycotina</taxon>
        <taxon>Agaricomycetes</taxon>
        <taxon>Sistotremastrales</taxon>
        <taxon>Sistotremastraceae</taxon>
        <taxon>Sistotremastrum</taxon>
    </lineage>
</organism>
<dbReference type="PANTHER" id="PTHR11774">
    <property type="entry name" value="GERANYLGERANYL TRANSFERASE TYPE BETA SUBUNIT"/>
    <property type="match status" value="1"/>
</dbReference>
<dbReference type="InterPro" id="IPR026872">
    <property type="entry name" value="FTB"/>
</dbReference>
<evidence type="ECO:0000256" key="4">
    <source>
        <dbReference type="ARBA" id="ARBA00022602"/>
    </source>
</evidence>
<dbReference type="InterPro" id="IPR001330">
    <property type="entry name" value="Prenyltrans"/>
</dbReference>
<evidence type="ECO:0000256" key="5">
    <source>
        <dbReference type="ARBA" id="ARBA00022679"/>
    </source>
</evidence>
<dbReference type="OrthoDB" id="10261146at2759"/>
<evidence type="ECO:0000256" key="2">
    <source>
        <dbReference type="ARBA" id="ARBA00012702"/>
    </source>
</evidence>
<evidence type="ECO:0000256" key="7">
    <source>
        <dbReference type="ARBA" id="ARBA00022737"/>
    </source>
</evidence>
<comment type="catalytic activity">
    <reaction evidence="9">
        <text>L-cysteinyl-[protein] + (2E,6E)-farnesyl diphosphate = S-(2E,6E)-farnesyl-L-cysteinyl-[protein] + diphosphate</text>
        <dbReference type="Rhea" id="RHEA:13345"/>
        <dbReference type="Rhea" id="RHEA-COMP:10131"/>
        <dbReference type="Rhea" id="RHEA-COMP:11535"/>
        <dbReference type="ChEBI" id="CHEBI:29950"/>
        <dbReference type="ChEBI" id="CHEBI:33019"/>
        <dbReference type="ChEBI" id="CHEBI:86019"/>
        <dbReference type="ChEBI" id="CHEBI:175763"/>
    </reaction>
</comment>
<reference evidence="12 13" key="1">
    <citation type="journal article" date="2016" name="Mol. Biol. Evol.">
        <title>Comparative Genomics of Early-Diverging Mushroom-Forming Fungi Provides Insights into the Origins of Lignocellulose Decay Capabilities.</title>
        <authorList>
            <person name="Nagy L.G."/>
            <person name="Riley R."/>
            <person name="Tritt A."/>
            <person name="Adam C."/>
            <person name="Daum C."/>
            <person name="Floudas D."/>
            <person name="Sun H."/>
            <person name="Yadav J.S."/>
            <person name="Pangilinan J."/>
            <person name="Larsson K.H."/>
            <person name="Matsuura K."/>
            <person name="Barry K."/>
            <person name="Labutti K."/>
            <person name="Kuo R."/>
            <person name="Ohm R.A."/>
            <person name="Bhattacharya S.S."/>
            <person name="Shirouzu T."/>
            <person name="Yoshinaga Y."/>
            <person name="Martin F.M."/>
            <person name="Grigoriev I.V."/>
            <person name="Hibbett D.S."/>
        </authorList>
    </citation>
    <scope>NUCLEOTIDE SEQUENCE [LARGE SCALE GENOMIC DNA]</scope>
    <source>
        <strain evidence="12 13">HHB10207 ss-3</strain>
    </source>
</reference>
<evidence type="ECO:0000256" key="9">
    <source>
        <dbReference type="RuleBase" id="RU365056"/>
    </source>
</evidence>
<evidence type="ECO:0000313" key="12">
    <source>
        <dbReference type="EMBL" id="KZT40958.1"/>
    </source>
</evidence>
<dbReference type="PANTHER" id="PTHR11774:SF6">
    <property type="entry name" value="PROTEIN FARNESYLTRANSFERASE SUBUNIT BETA"/>
    <property type="match status" value="1"/>
</dbReference>
<keyword evidence="13" id="KW-1185">Reference proteome</keyword>
<dbReference type="GO" id="GO:0097354">
    <property type="term" value="P:prenylation"/>
    <property type="evidence" value="ECO:0007669"/>
    <property type="project" value="UniProtKB-UniRule"/>
</dbReference>
<dbReference type="InterPro" id="IPR045089">
    <property type="entry name" value="PGGT1B-like"/>
</dbReference>
<dbReference type="EC" id="2.5.1.58" evidence="2 9"/>
<name>A0A166FSL2_9AGAM</name>
<feature type="compositionally biased region" description="Low complexity" evidence="10">
    <location>
        <begin position="44"/>
        <end position="57"/>
    </location>
</feature>
<proteinExistence type="inferred from homology"/>
<evidence type="ECO:0000256" key="8">
    <source>
        <dbReference type="ARBA" id="ARBA00022833"/>
    </source>
</evidence>
<evidence type="ECO:0000259" key="11">
    <source>
        <dbReference type="Pfam" id="PF00432"/>
    </source>
</evidence>
<dbReference type="Gene3D" id="1.50.10.20">
    <property type="match status" value="1"/>
</dbReference>
<feature type="compositionally biased region" description="Pro residues" evidence="10">
    <location>
        <begin position="483"/>
        <end position="500"/>
    </location>
</feature>
<dbReference type="Proteomes" id="UP000076798">
    <property type="component" value="Unassembled WGS sequence"/>
</dbReference>
<dbReference type="CDD" id="cd02893">
    <property type="entry name" value="FTase"/>
    <property type="match status" value="1"/>
</dbReference>
<keyword evidence="5 9" id="KW-0808">Transferase</keyword>
<feature type="region of interest" description="Disordered" evidence="10">
    <location>
        <begin position="479"/>
        <end position="512"/>
    </location>
</feature>
<dbReference type="STRING" id="1314776.A0A166FSL2"/>
<evidence type="ECO:0000256" key="3">
    <source>
        <dbReference type="ARBA" id="ARBA00015798"/>
    </source>
</evidence>
<feature type="compositionally biased region" description="Pro residues" evidence="10">
    <location>
        <begin position="287"/>
        <end position="298"/>
    </location>
</feature>
<dbReference type="GO" id="GO:0008270">
    <property type="term" value="F:zinc ion binding"/>
    <property type="evidence" value="ECO:0007669"/>
    <property type="project" value="UniProtKB-UniRule"/>
</dbReference>
<comment type="similarity">
    <text evidence="1 9">Belongs to the protein prenyltransferase subunit beta family.</text>
</comment>
<comment type="subunit">
    <text evidence="9">Heterodimer of an alpha and a beta subunit.</text>
</comment>
<keyword evidence="8 9" id="KW-0862">Zinc</keyword>
<dbReference type="Pfam" id="PF00432">
    <property type="entry name" value="Prenyltrans"/>
    <property type="match status" value="1"/>
</dbReference>
<feature type="region of interest" description="Disordered" evidence="10">
    <location>
        <begin position="287"/>
        <end position="326"/>
    </location>
</feature>
<keyword evidence="7" id="KW-0677">Repeat</keyword>
<gene>
    <name evidence="12" type="ORF">SISSUDRAFT_1043474</name>
</gene>
<feature type="region of interest" description="Disordered" evidence="10">
    <location>
        <begin position="388"/>
        <end position="408"/>
    </location>
</feature>
<evidence type="ECO:0000256" key="1">
    <source>
        <dbReference type="ARBA" id="ARBA00010497"/>
    </source>
</evidence>
<feature type="domain" description="Prenyltransferase alpha-alpha toroid" evidence="11">
    <location>
        <begin position="66"/>
        <end position="471"/>
    </location>
</feature>
<comment type="cofactor">
    <cofactor evidence="9">
        <name>Zn(2+)</name>
        <dbReference type="ChEBI" id="CHEBI:29105"/>
    </cofactor>
    <text evidence="9">Binds 1 zinc ion per subunit.</text>
</comment>
<dbReference type="EMBL" id="KV428026">
    <property type="protein sequence ID" value="KZT40958.1"/>
    <property type="molecule type" value="Genomic_DNA"/>
</dbReference>
<keyword evidence="6 9" id="KW-0479">Metal-binding</keyword>
<protein>
    <recommendedName>
        <fullName evidence="3 9">Protein farnesyltransferase subunit beta</fullName>
        <shortName evidence="9">FTase-beta</shortName>
        <ecNumber evidence="2 9">2.5.1.58</ecNumber>
    </recommendedName>
</protein>
<feature type="region of interest" description="Disordered" evidence="10">
    <location>
        <begin position="30"/>
        <end position="63"/>
    </location>
</feature>
<evidence type="ECO:0000256" key="10">
    <source>
        <dbReference type="SAM" id="MobiDB-lite"/>
    </source>
</evidence>
<dbReference type="SUPFAM" id="SSF48239">
    <property type="entry name" value="Terpenoid cyclases/Protein prenyltransferases"/>
    <property type="match status" value="1"/>
</dbReference>
<keyword evidence="4 9" id="KW-0637">Prenyltransferase</keyword>
<accession>A0A166FSL2</accession>
<dbReference type="GO" id="GO:0004660">
    <property type="term" value="F:protein farnesyltransferase activity"/>
    <property type="evidence" value="ECO:0007669"/>
    <property type="project" value="UniProtKB-UniRule"/>
</dbReference>
<dbReference type="InterPro" id="IPR008930">
    <property type="entry name" value="Terpenoid_cyclase/PrenylTrfase"/>
</dbReference>